<feature type="domain" description="BFN" evidence="1">
    <location>
        <begin position="1"/>
        <end position="129"/>
    </location>
</feature>
<dbReference type="Pfam" id="PF02577">
    <property type="entry name" value="BFN_dom"/>
    <property type="match status" value="1"/>
</dbReference>
<evidence type="ECO:0000313" key="3">
    <source>
        <dbReference type="Proteomes" id="UP000290408"/>
    </source>
</evidence>
<dbReference type="EMBL" id="CP036164">
    <property type="protein sequence ID" value="QBF45997.1"/>
    <property type="molecule type" value="Genomic_DNA"/>
</dbReference>
<dbReference type="Gene3D" id="3.10.690.10">
    <property type="entry name" value="Bifunctional nuclease domain"/>
    <property type="match status" value="1"/>
</dbReference>
<dbReference type="InterPro" id="IPR036104">
    <property type="entry name" value="BFN_sf"/>
</dbReference>
<protein>
    <submittedName>
        <fullName evidence="2">Bifunctional nuclease family protein</fullName>
    </submittedName>
</protein>
<dbReference type="RefSeq" id="WP_130629226.1">
    <property type="nucleotide sequence ID" value="NZ_CP036164.1"/>
</dbReference>
<evidence type="ECO:0000313" key="2">
    <source>
        <dbReference type="EMBL" id="QBF45997.1"/>
    </source>
</evidence>
<dbReference type="PROSITE" id="PS51658">
    <property type="entry name" value="BFN"/>
    <property type="match status" value="1"/>
</dbReference>
<proteinExistence type="predicted"/>
<reference evidence="2 3" key="1">
    <citation type="submission" date="2019-02" db="EMBL/GenBank/DDBJ databases">
        <title>Genomic data mining of an Antarctic deep-sea actinobacterium, Janibacterlimosus P3-3-X1.</title>
        <authorList>
            <person name="Liao L."/>
            <person name="Chen B."/>
        </authorList>
    </citation>
    <scope>NUCLEOTIDE SEQUENCE [LARGE SCALE GENOMIC DNA]</scope>
    <source>
        <strain evidence="2 3">P3-3-X1</strain>
    </source>
</reference>
<dbReference type="KEGG" id="jli:EXU32_06870"/>
<sequence>MKPLDVLGVRVEMPTSQPIVLLRERDGGRHVPIWIGAAEATAIAYAQEGVVPPRPLTHDLLVDVIAAVGRELVTVRIDAVLEGVFHATLVLDDDTEISARTSDGVALALRTGAEIVATDEVLDEVGIESSDEEEDEVAKFKEFLDEVSPEDFDAPDEDPPAS</sequence>
<dbReference type="STRING" id="1216970.GCA_001570985_00267"/>
<evidence type="ECO:0000259" key="1">
    <source>
        <dbReference type="PROSITE" id="PS51658"/>
    </source>
</evidence>
<dbReference type="OrthoDB" id="9788698at2"/>
<gene>
    <name evidence="2" type="ORF">EXU32_06870</name>
</gene>
<accession>A0A4P6MVZ4</accession>
<organism evidence="2 3">
    <name type="scientific">Janibacter limosus</name>
    <dbReference type="NCBI Taxonomy" id="53458"/>
    <lineage>
        <taxon>Bacteria</taxon>
        <taxon>Bacillati</taxon>
        <taxon>Actinomycetota</taxon>
        <taxon>Actinomycetes</taxon>
        <taxon>Micrococcales</taxon>
        <taxon>Intrasporangiaceae</taxon>
        <taxon>Janibacter</taxon>
    </lineage>
</organism>
<dbReference type="PANTHER" id="PTHR15160:SF1">
    <property type="entry name" value="VON HIPPEL-LINDAU DISEASE TUMOR SUPPRESSOR"/>
    <property type="match status" value="1"/>
</dbReference>
<keyword evidence="3" id="KW-1185">Reference proteome</keyword>
<dbReference type="Proteomes" id="UP000290408">
    <property type="component" value="Chromosome"/>
</dbReference>
<dbReference type="PANTHER" id="PTHR15160">
    <property type="entry name" value="VON HIPPEL-LINDAU PROTEIN"/>
    <property type="match status" value="1"/>
</dbReference>
<dbReference type="GO" id="GO:0004518">
    <property type="term" value="F:nuclease activity"/>
    <property type="evidence" value="ECO:0007669"/>
    <property type="project" value="InterPro"/>
</dbReference>
<dbReference type="AlphaFoldDB" id="A0A4P6MVZ4"/>
<dbReference type="SUPFAM" id="SSF103256">
    <property type="entry name" value="Hypothetical protein TM0160"/>
    <property type="match status" value="1"/>
</dbReference>
<dbReference type="InterPro" id="IPR003729">
    <property type="entry name" value="Bi_nuclease_dom"/>
</dbReference>
<name>A0A4P6MVZ4_9MICO</name>